<reference evidence="1 2" key="1">
    <citation type="submission" date="2007-10" db="EMBL/GenBank/DDBJ databases">
        <authorList>
            <person name="Yayanos A."/>
            <person name="Ferriera S."/>
            <person name="Johnson J."/>
            <person name="Kravitz S."/>
            <person name="Halpern A."/>
            <person name="Remington K."/>
            <person name="Beeson K."/>
            <person name="Tran B."/>
            <person name="Rogers Y.-H."/>
            <person name="Friedman R."/>
            <person name="Venter J.C."/>
        </authorList>
    </citation>
    <scope>NUCLEOTIDE SEQUENCE [LARGE SCALE GENOMIC DNA]</scope>
    <source>
        <strain evidence="1 2">KT99</strain>
    </source>
</reference>
<evidence type="ECO:0000313" key="1">
    <source>
        <dbReference type="EMBL" id="EDQ02746.1"/>
    </source>
</evidence>
<proteinExistence type="predicted"/>
<dbReference type="AlphaFoldDB" id="A9CVX1"/>
<name>A9CVX1_9GAMM</name>
<gene>
    <name evidence="1" type="ORF">KT99_06257</name>
</gene>
<dbReference type="STRING" id="314608.KT99_06257"/>
<protein>
    <submittedName>
        <fullName evidence="1">Sodium:dicarboxylate symporter family/bacterial extracellular solute-binding family 3 protein</fullName>
    </submittedName>
</protein>
<comment type="caution">
    <text evidence="1">The sequence shown here is derived from an EMBL/GenBank/DDBJ whole genome shotgun (WGS) entry which is preliminary data.</text>
</comment>
<keyword evidence="2" id="KW-1185">Reference proteome</keyword>
<dbReference type="EMBL" id="ABIC01000001">
    <property type="protein sequence ID" value="EDQ02746.1"/>
    <property type="molecule type" value="Genomic_DNA"/>
</dbReference>
<organism evidence="1 2">
    <name type="scientific">Shewanella benthica KT99</name>
    <dbReference type="NCBI Taxonomy" id="314608"/>
    <lineage>
        <taxon>Bacteria</taxon>
        <taxon>Pseudomonadati</taxon>
        <taxon>Pseudomonadota</taxon>
        <taxon>Gammaproteobacteria</taxon>
        <taxon>Alteromonadales</taxon>
        <taxon>Shewanellaceae</taxon>
        <taxon>Shewanella</taxon>
    </lineage>
</organism>
<dbReference type="Proteomes" id="UP000005839">
    <property type="component" value="Unassembled WGS sequence"/>
</dbReference>
<accession>A9CVX1</accession>
<evidence type="ECO:0000313" key="2">
    <source>
        <dbReference type="Proteomes" id="UP000005839"/>
    </source>
</evidence>
<sequence length="58" mass="6911">MPQAQSNQALLNYVNNWQKLGKVDGHQERIYNYWMLGQGATEIKPRWSIIRDVLHWVD</sequence>